<sequence length="108" mass="11750">MPGAADGPSGYPSRLVFWVCVCLGIRRPDEVLGWNDTDAGGQRMTPILSPEAFEALKWIDQFGDTRPVPAAFDDVVYALLNEGLIYQAAADRVDLTADGKSVLSNEYD</sequence>
<proteinExistence type="predicted"/>
<dbReference type="EMBL" id="CABVPN010000006">
    <property type="protein sequence ID" value="VWB34310.1"/>
    <property type="molecule type" value="Genomic_DNA"/>
</dbReference>
<gene>
    <name evidence="1" type="ORF">BDI24065_01495</name>
</gene>
<dbReference type="Proteomes" id="UP000494125">
    <property type="component" value="Unassembled WGS sequence"/>
</dbReference>
<protein>
    <submittedName>
        <fullName evidence="1">Iron ABC transporter permease</fullName>
    </submittedName>
</protein>
<keyword evidence="2" id="KW-1185">Reference proteome</keyword>
<evidence type="ECO:0000313" key="1">
    <source>
        <dbReference type="EMBL" id="VWB34310.1"/>
    </source>
</evidence>
<evidence type="ECO:0000313" key="2">
    <source>
        <dbReference type="Proteomes" id="UP000494125"/>
    </source>
</evidence>
<organism evidence="1 2">
    <name type="scientific">Burkholderia diffusa</name>
    <dbReference type="NCBI Taxonomy" id="488732"/>
    <lineage>
        <taxon>Bacteria</taxon>
        <taxon>Pseudomonadati</taxon>
        <taxon>Pseudomonadota</taxon>
        <taxon>Betaproteobacteria</taxon>
        <taxon>Burkholderiales</taxon>
        <taxon>Burkholderiaceae</taxon>
        <taxon>Burkholderia</taxon>
        <taxon>Burkholderia cepacia complex</taxon>
    </lineage>
</organism>
<name>A0A6P2ISX5_9BURK</name>
<reference evidence="1 2" key="1">
    <citation type="submission" date="2019-09" db="EMBL/GenBank/DDBJ databases">
        <authorList>
            <person name="Depoorter E."/>
        </authorList>
    </citation>
    <scope>NUCLEOTIDE SEQUENCE [LARGE SCALE GENOMIC DNA]</scope>
    <source>
        <strain evidence="1">LMG 24065</strain>
    </source>
</reference>
<accession>A0A6P2ISX5</accession>
<dbReference type="AlphaFoldDB" id="A0A6P2ISX5"/>